<name>A0A7R7DLK1_9ACTN</name>
<dbReference type="InterPro" id="IPR039564">
    <property type="entry name" value="Peptidase_C39-like"/>
</dbReference>
<sequence>MVSGVGLVATLTAVPAAATPIGVAPEQPTHSAAAYKAAHDTDPHVPLSAAARSGLQRRTEAAQRTMARVRAEAARPGATAASTAKSLKGTQQAQQTYYWCGPAAVAGALKMRGVSLSQSSTAKLLRTTVDGTDWSGRNAAVPKAYQTGYPVADVLTYKLHGQGATYYPVGLSYDPTAKEKSTYKTRLVADINNGWDLIGDAWEVPGGPHLVGHPGNQEIFHYYTMRGYSGSGTYTRYQDSVHGAGSISWSSGVPAYSTMSSATITTINGGRGYVW</sequence>
<protein>
    <recommendedName>
        <fullName evidence="1">Peptidase C39-like domain-containing protein</fullName>
    </recommendedName>
</protein>
<gene>
    <name evidence="2" type="ORF">Athai_11050</name>
</gene>
<evidence type="ECO:0000313" key="2">
    <source>
        <dbReference type="EMBL" id="BCJ33602.1"/>
    </source>
</evidence>
<proteinExistence type="predicted"/>
<dbReference type="Proteomes" id="UP000611640">
    <property type="component" value="Chromosome"/>
</dbReference>
<dbReference type="KEGG" id="atl:Athai_11050"/>
<reference evidence="2 3" key="1">
    <citation type="submission" date="2020-08" db="EMBL/GenBank/DDBJ databases">
        <title>Whole genome shotgun sequence of Actinocatenispora thailandica NBRC 105041.</title>
        <authorList>
            <person name="Komaki H."/>
            <person name="Tamura T."/>
        </authorList>
    </citation>
    <scope>NUCLEOTIDE SEQUENCE [LARGE SCALE GENOMIC DNA]</scope>
    <source>
        <strain evidence="2 3">NBRC 105041</strain>
    </source>
</reference>
<dbReference type="AlphaFoldDB" id="A0A7R7DLK1"/>
<dbReference type="EMBL" id="AP023355">
    <property type="protein sequence ID" value="BCJ33602.1"/>
    <property type="molecule type" value="Genomic_DNA"/>
</dbReference>
<dbReference type="Pfam" id="PF13529">
    <property type="entry name" value="Peptidase_C39_2"/>
    <property type="match status" value="1"/>
</dbReference>
<evidence type="ECO:0000313" key="3">
    <source>
        <dbReference type="Proteomes" id="UP000611640"/>
    </source>
</evidence>
<evidence type="ECO:0000259" key="1">
    <source>
        <dbReference type="Pfam" id="PF13529"/>
    </source>
</evidence>
<keyword evidence="3" id="KW-1185">Reference proteome</keyword>
<feature type="domain" description="Peptidase C39-like" evidence="1">
    <location>
        <begin position="91"/>
        <end position="240"/>
    </location>
</feature>
<accession>A0A7R7DLK1</accession>
<organism evidence="2 3">
    <name type="scientific">Actinocatenispora thailandica</name>
    <dbReference type="NCBI Taxonomy" id="227318"/>
    <lineage>
        <taxon>Bacteria</taxon>
        <taxon>Bacillati</taxon>
        <taxon>Actinomycetota</taxon>
        <taxon>Actinomycetes</taxon>
        <taxon>Micromonosporales</taxon>
        <taxon>Micromonosporaceae</taxon>
        <taxon>Actinocatenispora</taxon>
    </lineage>
</organism>